<dbReference type="PANTHER" id="PTHR43547">
    <property type="entry name" value="TWO-COMPONENT HISTIDINE KINASE"/>
    <property type="match status" value="1"/>
</dbReference>
<dbReference type="InterPro" id="IPR003661">
    <property type="entry name" value="HisK_dim/P_dom"/>
</dbReference>
<dbReference type="InterPro" id="IPR001610">
    <property type="entry name" value="PAC"/>
</dbReference>
<organism evidence="13 14">
    <name type="scientific">Deinococcus wulumuqiensis</name>
    <dbReference type="NCBI Taxonomy" id="980427"/>
    <lineage>
        <taxon>Bacteria</taxon>
        <taxon>Thermotogati</taxon>
        <taxon>Deinococcota</taxon>
        <taxon>Deinococci</taxon>
        <taxon>Deinococcales</taxon>
        <taxon>Deinococcaceae</taxon>
        <taxon>Deinococcus</taxon>
    </lineage>
</organism>
<dbReference type="Pfam" id="PF00512">
    <property type="entry name" value="HisKA"/>
    <property type="match status" value="2"/>
</dbReference>
<dbReference type="PANTHER" id="PTHR43547:SF2">
    <property type="entry name" value="HYBRID SIGNAL TRANSDUCTION HISTIDINE KINASE C"/>
    <property type="match status" value="1"/>
</dbReference>
<dbReference type="InterPro" id="IPR005467">
    <property type="entry name" value="His_kinase_dom"/>
</dbReference>
<keyword evidence="3 6" id="KW-0597">Phosphoprotein</keyword>
<feature type="coiled-coil region" evidence="7">
    <location>
        <begin position="327"/>
        <end position="354"/>
    </location>
</feature>
<keyword evidence="13" id="KW-0614">Plasmid</keyword>
<dbReference type="Pfam" id="PF08447">
    <property type="entry name" value="PAS_3"/>
    <property type="match status" value="1"/>
</dbReference>
<evidence type="ECO:0000256" key="2">
    <source>
        <dbReference type="ARBA" id="ARBA00012438"/>
    </source>
</evidence>
<evidence type="ECO:0000256" key="4">
    <source>
        <dbReference type="ARBA" id="ARBA00022679"/>
    </source>
</evidence>
<dbReference type="SMART" id="SM00388">
    <property type="entry name" value="HisKA"/>
    <property type="match status" value="2"/>
</dbReference>
<dbReference type="InterPro" id="IPR013656">
    <property type="entry name" value="PAS_4"/>
</dbReference>
<dbReference type="PROSITE" id="PS50113">
    <property type="entry name" value="PAC"/>
    <property type="match status" value="1"/>
</dbReference>
<dbReference type="SUPFAM" id="SSF47384">
    <property type="entry name" value="Homodimeric domain of signal transducing histidine kinase"/>
    <property type="match status" value="2"/>
</dbReference>
<dbReference type="EMBL" id="CP031163">
    <property type="protein sequence ID" value="AXH01090.1"/>
    <property type="molecule type" value="Genomic_DNA"/>
</dbReference>
<dbReference type="InterPro" id="IPR000700">
    <property type="entry name" value="PAS-assoc_C"/>
</dbReference>
<gene>
    <name evidence="13" type="ORF">DVJ83_18580</name>
</gene>
<dbReference type="PRINTS" id="PR00344">
    <property type="entry name" value="BCTRLSENSOR"/>
</dbReference>
<dbReference type="SUPFAM" id="SSF55874">
    <property type="entry name" value="ATPase domain of HSP90 chaperone/DNA topoisomerase II/histidine kinase"/>
    <property type="match status" value="2"/>
</dbReference>
<dbReference type="InterPro" id="IPR011006">
    <property type="entry name" value="CheY-like_superfamily"/>
</dbReference>
<proteinExistence type="predicted"/>
<dbReference type="SUPFAM" id="SSF52172">
    <property type="entry name" value="CheY-like"/>
    <property type="match status" value="1"/>
</dbReference>
<dbReference type="AlphaFoldDB" id="A0A345IN17"/>
<dbReference type="InterPro" id="IPR035965">
    <property type="entry name" value="PAS-like_dom_sf"/>
</dbReference>
<feature type="region of interest" description="Disordered" evidence="8">
    <location>
        <begin position="1146"/>
        <end position="1168"/>
    </location>
</feature>
<name>A0A345IN17_9DEIO</name>
<dbReference type="SMART" id="SM00091">
    <property type="entry name" value="PAS"/>
    <property type="match status" value="2"/>
</dbReference>
<protein>
    <recommendedName>
        <fullName evidence="2">histidine kinase</fullName>
        <ecNumber evidence="2">2.7.13.3</ecNumber>
    </recommendedName>
</protein>
<comment type="catalytic activity">
    <reaction evidence="1">
        <text>ATP + protein L-histidine = ADP + protein N-phospho-L-histidine.</text>
        <dbReference type="EC" id="2.7.13.3"/>
    </reaction>
</comment>
<evidence type="ECO:0000313" key="13">
    <source>
        <dbReference type="EMBL" id="AXH01090.1"/>
    </source>
</evidence>
<evidence type="ECO:0000256" key="5">
    <source>
        <dbReference type="ARBA" id="ARBA00022777"/>
    </source>
</evidence>
<dbReference type="SMART" id="SM00086">
    <property type="entry name" value="PAC"/>
    <property type="match status" value="2"/>
</dbReference>
<geneLocation type="plasmid" evidence="14">
    <name>pdrdi</name>
</geneLocation>
<evidence type="ECO:0000259" key="11">
    <source>
        <dbReference type="PROSITE" id="PS50112"/>
    </source>
</evidence>
<keyword evidence="5" id="KW-0418">Kinase</keyword>
<dbReference type="InterPro" id="IPR003594">
    <property type="entry name" value="HATPase_dom"/>
</dbReference>
<dbReference type="InterPro" id="IPR036890">
    <property type="entry name" value="HATPase_C_sf"/>
</dbReference>
<dbReference type="InterPro" id="IPR001789">
    <property type="entry name" value="Sig_transdc_resp-reg_receiver"/>
</dbReference>
<feature type="domain" description="Response regulatory" evidence="10">
    <location>
        <begin position="640"/>
        <end position="755"/>
    </location>
</feature>
<dbReference type="InterPro" id="IPR036097">
    <property type="entry name" value="HisK_dim/P_sf"/>
</dbReference>
<feature type="domain" description="Histidine kinase" evidence="9">
    <location>
        <begin position="934"/>
        <end position="1148"/>
    </location>
</feature>
<dbReference type="CDD" id="cd00130">
    <property type="entry name" value="PAS"/>
    <property type="match status" value="1"/>
</dbReference>
<keyword evidence="4" id="KW-0808">Transferase</keyword>
<dbReference type="Gene3D" id="3.30.565.10">
    <property type="entry name" value="Histidine kinase-like ATPase, C-terminal domain"/>
    <property type="match status" value="2"/>
</dbReference>
<evidence type="ECO:0000256" key="3">
    <source>
        <dbReference type="ARBA" id="ARBA00022553"/>
    </source>
</evidence>
<sequence length="1168" mass="128772">MSPEQPGLSPTAFPDRQDIFAGNGLMSQRMRAFDWGSTPLGEPEGWPQSLKTIVRTMLTSRFAMWMGWGPDLVFFYNDAYRPTLGVKEHQALGRPSAEVWAEIWPDIAPRIEQVLSTGEATWDEGLLLVLERSGYSEETYHTFSYSPVADDEGRIAGLFCVVTEETERVIGERRSRVLRDLASRLTRTRQASEVWDAVRACLEEQAHDIPFALAYEQTGEPNADPALQLLMQIGGEASWSEQVDPELLRQVSEGQGAPADRERLQQVTLPGASPGGPWARPPSQLLYLPVAPAGLGRRPGVLVVGVNPFRQLDEAYLGFLKLFVGQVEASLASADAYEQERRRAEALAEVDRAKTTFFENASHELRTSLTLMLGPLEDLLAGDLGELTSEQSRVLDMTHRNGLRLLRLVNTLLDFSRLDAGRFQPSFVAVDLPALTTDLASSFRSAMERAGLTFEVTAQPLPQSAYVNPDLWEKVVLNLPPNAFKFTLKGGVRLSLAPEGHFAVMRVQDSGVGIPEAELGQVFQRFHRIQGQEGRSFEGTGIGLAFVREVIEQHGGSIEVQSEVGQGSTFTVRLPLGAAHLPPDAVHAGGVASPQLTGQALPYVAEALRWLPTAEEVAAEGSGTPEGVSGPVGSGASRGRVLVADDNADLRDYIRHLLGTRHEVLLATDGLDALETARRERPDLIVTDVMMPRLSGFELLRELRGDPATHLIPVIVLSARAGDEARLHGIEQGADDYLVKPFSGRELLAKVNSHLSLAALRREALKREQAYASELESQVREHSREVVQWRDRYELAVQSSGHLLFDWDPETGRLVYGQGLEKICGYSEEDLGPHVEGWLNLVHPDDRQRLEDALGKVVAGGGTYHLSYRLIHRSGRTVHIEADGQMVPATDGQGEHLLGFARDVTERHEAELALHAANAELRRSNAELERFAYIASHDLQEPIRSVGSFAGLLSRRYGEHLDERGKKYLGHIEQGAGRMQTLVQDLLQFSRLNAERPPLRPTDAAHVVSEALARLNAAVQEKEAHVEVGDLPSVMGDGPRLVQLFQNLIGNAIKFSRSGVAPHIEIHACRQGEQWHFVVRDNGIGVAEPYRERIFEMFQRLHGREHYVGNGMGLAICRKIATQHGGQLWMDSVPDESSTFHLPLQAVPAHPPLTDTPRRSNHSAASQD</sequence>
<keyword evidence="7" id="KW-0175">Coiled coil</keyword>
<dbReference type="Proteomes" id="UP000253744">
    <property type="component" value="Plasmid pDrdI"/>
</dbReference>
<accession>A0A345IN17</accession>
<dbReference type="RefSeq" id="WP_114673725.1">
    <property type="nucleotide sequence ID" value="NZ_CP031163.1"/>
</dbReference>
<dbReference type="SMART" id="SM00387">
    <property type="entry name" value="HATPase_c"/>
    <property type="match status" value="2"/>
</dbReference>
<dbReference type="KEGG" id="dwu:DVJ83_18580"/>
<dbReference type="Pfam" id="PF00072">
    <property type="entry name" value="Response_reg"/>
    <property type="match status" value="1"/>
</dbReference>
<evidence type="ECO:0000256" key="7">
    <source>
        <dbReference type="SAM" id="Coils"/>
    </source>
</evidence>
<dbReference type="InterPro" id="IPR013655">
    <property type="entry name" value="PAS_fold_3"/>
</dbReference>
<dbReference type="NCBIfam" id="TIGR00229">
    <property type="entry name" value="sensory_box"/>
    <property type="match status" value="1"/>
</dbReference>
<evidence type="ECO:0000256" key="6">
    <source>
        <dbReference type="PROSITE-ProRule" id="PRU00169"/>
    </source>
</evidence>
<dbReference type="CDD" id="cd00082">
    <property type="entry name" value="HisKA"/>
    <property type="match status" value="2"/>
</dbReference>
<dbReference type="Gene3D" id="1.10.287.130">
    <property type="match status" value="2"/>
</dbReference>
<feature type="domain" description="PAS" evidence="11">
    <location>
        <begin position="789"/>
        <end position="861"/>
    </location>
</feature>
<dbReference type="PROSITE" id="PS50112">
    <property type="entry name" value="PAS"/>
    <property type="match status" value="1"/>
</dbReference>
<dbReference type="Pfam" id="PF08448">
    <property type="entry name" value="PAS_4"/>
    <property type="match status" value="1"/>
</dbReference>
<evidence type="ECO:0000256" key="1">
    <source>
        <dbReference type="ARBA" id="ARBA00000085"/>
    </source>
</evidence>
<dbReference type="PROSITE" id="PS50110">
    <property type="entry name" value="RESPONSE_REGULATORY"/>
    <property type="match status" value="1"/>
</dbReference>
<dbReference type="GO" id="GO:0000155">
    <property type="term" value="F:phosphorelay sensor kinase activity"/>
    <property type="evidence" value="ECO:0007669"/>
    <property type="project" value="InterPro"/>
</dbReference>
<evidence type="ECO:0000259" key="9">
    <source>
        <dbReference type="PROSITE" id="PS50109"/>
    </source>
</evidence>
<feature type="domain" description="Histidine kinase" evidence="9">
    <location>
        <begin position="360"/>
        <end position="578"/>
    </location>
</feature>
<dbReference type="InterPro" id="IPR004358">
    <property type="entry name" value="Sig_transdc_His_kin-like_C"/>
</dbReference>
<feature type="domain" description="PAC" evidence="12">
    <location>
        <begin position="864"/>
        <end position="916"/>
    </location>
</feature>
<evidence type="ECO:0000259" key="12">
    <source>
        <dbReference type="PROSITE" id="PS50113"/>
    </source>
</evidence>
<feature type="coiled-coil region" evidence="7">
    <location>
        <begin position="765"/>
        <end position="792"/>
    </location>
</feature>
<dbReference type="SUPFAM" id="SSF55785">
    <property type="entry name" value="PYP-like sensor domain (PAS domain)"/>
    <property type="match status" value="2"/>
</dbReference>
<dbReference type="Gene3D" id="3.30.450.20">
    <property type="entry name" value="PAS domain"/>
    <property type="match status" value="2"/>
</dbReference>
<dbReference type="FunFam" id="3.30.565.10:FF:000006">
    <property type="entry name" value="Sensor histidine kinase WalK"/>
    <property type="match status" value="2"/>
</dbReference>
<dbReference type="EC" id="2.7.13.3" evidence="2"/>
<dbReference type="SMART" id="SM00448">
    <property type="entry name" value="REC"/>
    <property type="match status" value="1"/>
</dbReference>
<evidence type="ECO:0000259" key="10">
    <source>
        <dbReference type="PROSITE" id="PS50110"/>
    </source>
</evidence>
<dbReference type="InterPro" id="IPR000014">
    <property type="entry name" value="PAS"/>
</dbReference>
<evidence type="ECO:0000256" key="8">
    <source>
        <dbReference type="SAM" id="MobiDB-lite"/>
    </source>
</evidence>
<evidence type="ECO:0000313" key="14">
    <source>
        <dbReference type="Proteomes" id="UP000253744"/>
    </source>
</evidence>
<dbReference type="STRING" id="1288484.GCA_000348665_01820"/>
<dbReference type="PROSITE" id="PS50109">
    <property type="entry name" value="HIS_KIN"/>
    <property type="match status" value="2"/>
</dbReference>
<dbReference type="Gene3D" id="3.40.50.2300">
    <property type="match status" value="1"/>
</dbReference>
<reference evidence="13 14" key="1">
    <citation type="submission" date="2018-07" db="EMBL/GenBank/DDBJ databases">
        <title>Complete Genome and Methylome Analysis of Deinococcus wulumuqiensis NEB 479.</title>
        <authorList>
            <person name="Fomenkov A."/>
            <person name="Luyten Y."/>
            <person name="Vincze T."/>
            <person name="Anton B.P."/>
            <person name="Clark T."/>
            <person name="Roberts R.J."/>
            <person name="Morgan R.D."/>
        </authorList>
    </citation>
    <scope>NUCLEOTIDE SEQUENCE [LARGE SCALE GENOMIC DNA]</scope>
    <source>
        <strain evidence="13 14">NEB 479</strain>
        <plasmid evidence="14">Plasmid pdrdi</plasmid>
    </source>
</reference>
<dbReference type="Pfam" id="PF02518">
    <property type="entry name" value="HATPase_c"/>
    <property type="match status" value="2"/>
</dbReference>
<feature type="modified residue" description="4-aspartylphosphate" evidence="6">
    <location>
        <position position="688"/>
    </location>
</feature>